<dbReference type="Gene3D" id="1.10.472.80">
    <property type="entry name" value="Ypt/Rab-GAP domain of gyp1p, domain 3"/>
    <property type="match status" value="1"/>
</dbReference>
<dbReference type="PANTHER" id="PTHR47219">
    <property type="entry name" value="RAB GTPASE-ACTIVATING PROTEIN 1-LIKE"/>
    <property type="match status" value="1"/>
</dbReference>
<dbReference type="PROSITE" id="PS50086">
    <property type="entry name" value="TBC_RABGAP"/>
    <property type="match status" value="1"/>
</dbReference>
<name>A0A6A4QW35_LUPAL</name>
<dbReference type="GO" id="GO:0031267">
    <property type="term" value="F:small GTPase binding"/>
    <property type="evidence" value="ECO:0007669"/>
    <property type="project" value="TreeGrafter"/>
</dbReference>
<feature type="region of interest" description="Disordered" evidence="2">
    <location>
        <begin position="99"/>
        <end position="139"/>
    </location>
</feature>
<keyword evidence="5" id="KW-1185">Reference proteome</keyword>
<proteinExistence type="predicted"/>
<dbReference type="FunFam" id="1.10.8.270:FF:000018">
    <property type="entry name" value="Ypt/Rab-GAP domain of gyp1p superfamily protein"/>
    <property type="match status" value="1"/>
</dbReference>
<dbReference type="PANTHER" id="PTHR47219:SF20">
    <property type="entry name" value="TBC1 DOMAIN FAMILY MEMBER 2B"/>
    <property type="match status" value="1"/>
</dbReference>
<feature type="domain" description="Rab-GAP TBC" evidence="3">
    <location>
        <begin position="249"/>
        <end position="459"/>
    </location>
</feature>
<dbReference type="Gene3D" id="1.10.8.270">
    <property type="entry name" value="putative rabgap domain of human tbc1 domain family member 14 like domains"/>
    <property type="match status" value="1"/>
</dbReference>
<organism evidence="4 5">
    <name type="scientific">Lupinus albus</name>
    <name type="common">White lupine</name>
    <name type="synonym">Lupinus termis</name>
    <dbReference type="NCBI Taxonomy" id="3870"/>
    <lineage>
        <taxon>Eukaryota</taxon>
        <taxon>Viridiplantae</taxon>
        <taxon>Streptophyta</taxon>
        <taxon>Embryophyta</taxon>
        <taxon>Tracheophyta</taxon>
        <taxon>Spermatophyta</taxon>
        <taxon>Magnoliopsida</taxon>
        <taxon>eudicotyledons</taxon>
        <taxon>Gunneridae</taxon>
        <taxon>Pentapetalae</taxon>
        <taxon>rosids</taxon>
        <taxon>fabids</taxon>
        <taxon>Fabales</taxon>
        <taxon>Fabaceae</taxon>
        <taxon>Papilionoideae</taxon>
        <taxon>50 kb inversion clade</taxon>
        <taxon>genistoids sensu lato</taxon>
        <taxon>core genistoids</taxon>
        <taxon>Genisteae</taxon>
        <taxon>Lupinus</taxon>
    </lineage>
</organism>
<evidence type="ECO:0000313" key="4">
    <source>
        <dbReference type="EMBL" id="KAE9618578.1"/>
    </source>
</evidence>
<evidence type="ECO:0000259" key="3">
    <source>
        <dbReference type="PROSITE" id="PS50086"/>
    </source>
</evidence>
<reference evidence="5" key="1">
    <citation type="journal article" date="2020" name="Nat. Commun.">
        <title>Genome sequence of the cluster root forming white lupin.</title>
        <authorList>
            <person name="Hufnagel B."/>
            <person name="Marques A."/>
            <person name="Soriano A."/>
            <person name="Marques L."/>
            <person name="Divol F."/>
            <person name="Doumas P."/>
            <person name="Sallet E."/>
            <person name="Mancinotti D."/>
            <person name="Carrere S."/>
            <person name="Marande W."/>
            <person name="Arribat S."/>
            <person name="Keller J."/>
            <person name="Huneau C."/>
            <person name="Blein T."/>
            <person name="Aime D."/>
            <person name="Laguerre M."/>
            <person name="Taylor J."/>
            <person name="Schubert V."/>
            <person name="Nelson M."/>
            <person name="Geu-Flores F."/>
            <person name="Crespi M."/>
            <person name="Gallardo-Guerrero K."/>
            <person name="Delaux P.-M."/>
            <person name="Salse J."/>
            <person name="Berges H."/>
            <person name="Guyot R."/>
            <person name="Gouzy J."/>
            <person name="Peret B."/>
        </authorList>
    </citation>
    <scope>NUCLEOTIDE SEQUENCE [LARGE SCALE GENOMIC DNA]</scope>
    <source>
        <strain evidence="5">cv. Amiga</strain>
    </source>
</reference>
<dbReference type="InterPro" id="IPR050302">
    <property type="entry name" value="Rab_GAP_TBC_domain"/>
</dbReference>
<dbReference type="Proteomes" id="UP000447434">
    <property type="component" value="Chromosome 2"/>
</dbReference>
<feature type="compositionally biased region" description="Polar residues" evidence="2">
    <location>
        <begin position="290"/>
        <end position="305"/>
    </location>
</feature>
<sequence length="713" mass="80792">MRKSRRAKVKNNMIFSSSQPEKKAINPLTIFEHKRDAYGFIVQPQHLQRYRAYAKIYKEEEEERSDRWISFLERQAESSELATYRLGVEEDETVLRAEASEQEADVGSEKVFDGDELSNQKPGSDSIAEIDSQKEEAKVHRVKDMMSIRVKKKTASIEDVGNKKSVLKDEQIVGDGKSLSRMDGAKSQKGTFEEDSEDEFYDVKRLDPSPDTPIVDGTSAPANGIAADTAPLEASFPWKEELEALVRGGVPMALRGELWQAFVGVKARRMENYYQSLLVSKDFSGRKTDQQSMHSNDDNGVTSTDPVFVPENWKGQIEKDLCRTFPGHPALDEDGRNALRLLLTAYARHNPSVGYCQAMNFFAGLLLLLMSEENAFWTLMGILDDYFDGYYSEEMLESQVDQLVFEELVREKFPKLANHLGYLGVQVAWVTGAWFLCIFVNILPWESVLRVWDVILFEGNRVMLFKTAIALMELYGPALVTTKDAGDAITSLQSLAGSTFDSSQLVLMACMGYQNINEIRLQELRNKHRPAVKAAIEERSKELKAWRDSKGWTSMTFGFKHDSKLEQSGSLSHAESGSTDAEDILISLTGEDEIDSVPDLLEQVVWLKDELHRLPEEKRSAILRAEELETALMEMVKQDNRRQLSAKVDQLEQEIAELRQAHADKQEHETAMLQVLMSVEQEQKVTEDARRFAEQDASAQRYAVQVLQVSESC</sequence>
<protein>
    <submittedName>
        <fullName evidence="4">Putative Rab-GTPase-TBC domain-containing protein</fullName>
    </submittedName>
</protein>
<dbReference type="FunFam" id="1.10.472.80:FF:000013">
    <property type="entry name" value="TBC1 domain family member 8B"/>
    <property type="match status" value="1"/>
</dbReference>
<dbReference type="GO" id="GO:0005096">
    <property type="term" value="F:GTPase activator activity"/>
    <property type="evidence" value="ECO:0007669"/>
    <property type="project" value="TreeGrafter"/>
</dbReference>
<accession>A0A6A4QW35</accession>
<dbReference type="AlphaFoldDB" id="A0A6A4QW35"/>
<dbReference type="SMART" id="SM00164">
    <property type="entry name" value="TBC"/>
    <property type="match status" value="1"/>
</dbReference>
<comment type="caution">
    <text evidence="4">The sequence shown here is derived from an EMBL/GenBank/DDBJ whole genome shotgun (WGS) entry which is preliminary data.</text>
</comment>
<gene>
    <name evidence="4" type="ORF">Lalb_Chr02g0144201</name>
</gene>
<dbReference type="Pfam" id="PF00566">
    <property type="entry name" value="RabGAP-TBC"/>
    <property type="match status" value="1"/>
</dbReference>
<keyword evidence="1" id="KW-0175">Coiled coil</keyword>
<evidence type="ECO:0000256" key="1">
    <source>
        <dbReference type="SAM" id="Coils"/>
    </source>
</evidence>
<evidence type="ECO:0000313" key="5">
    <source>
        <dbReference type="Proteomes" id="UP000447434"/>
    </source>
</evidence>
<dbReference type="EMBL" id="WOCE01000002">
    <property type="protein sequence ID" value="KAE9618578.1"/>
    <property type="molecule type" value="Genomic_DNA"/>
</dbReference>
<evidence type="ECO:0000256" key="2">
    <source>
        <dbReference type="SAM" id="MobiDB-lite"/>
    </source>
</evidence>
<dbReference type="InterPro" id="IPR000195">
    <property type="entry name" value="Rab-GAP-TBC_dom"/>
</dbReference>
<feature type="region of interest" description="Disordered" evidence="2">
    <location>
        <begin position="1"/>
        <end position="20"/>
    </location>
</feature>
<dbReference type="OrthoDB" id="17687at2759"/>
<feature type="coiled-coil region" evidence="1">
    <location>
        <begin position="634"/>
        <end position="671"/>
    </location>
</feature>
<feature type="region of interest" description="Disordered" evidence="2">
    <location>
        <begin position="285"/>
        <end position="305"/>
    </location>
</feature>
<dbReference type="SUPFAM" id="SSF47923">
    <property type="entry name" value="Ypt/Rab-GAP domain of gyp1p"/>
    <property type="match status" value="2"/>
</dbReference>
<dbReference type="InterPro" id="IPR035969">
    <property type="entry name" value="Rab-GAP_TBC_sf"/>
</dbReference>